<keyword evidence="5" id="KW-1185">Reference proteome</keyword>
<keyword evidence="2" id="KW-0732">Signal</keyword>
<dbReference type="InterPro" id="IPR050810">
    <property type="entry name" value="Bact_Secretion_Sys_Channel"/>
</dbReference>
<evidence type="ECO:0000313" key="4">
    <source>
        <dbReference type="EMBL" id="MBC3537073.1"/>
    </source>
</evidence>
<dbReference type="InterPro" id="IPR004846">
    <property type="entry name" value="T2SS/T3SS_dom"/>
</dbReference>
<feature type="chain" id="PRO_5045202971" evidence="2">
    <location>
        <begin position="24"/>
        <end position="382"/>
    </location>
</feature>
<gene>
    <name evidence="4" type="ORF">H8J70_07400</name>
</gene>
<dbReference type="PANTHER" id="PTHR30332:SF17">
    <property type="entry name" value="TYPE IV PILIATION SYSTEM PROTEIN DR_0774-RELATED"/>
    <property type="match status" value="1"/>
</dbReference>
<feature type="domain" description="Type II/III secretion system secretin-like" evidence="3">
    <location>
        <begin position="208"/>
        <end position="365"/>
    </location>
</feature>
<comment type="similarity">
    <text evidence="1">Belongs to the bacterial secretin family.</text>
</comment>
<sequence>MYKYVTTGILAGFLALSAGPAEALDVRVHDVPVRTVLAGLARSENMNLIINDTVEGLLTMELADVTAEEAIEVIASSQNLLYSRQGNMAVITAGRENTHAHRSYTWQLQYADPETVRKAAAALVAEDAIRSHGDTNSLVFGGTTQEAAALDKLVKELDVPIRQVDVEVEILSLNKDAMKELGVAWNWSALSAGPGHTEHFVYEAQLHALESQGKAKILARPHLLTGNGKEAQILIGDRIPVLTEHISDGEVALKTEYEDAGIKLSYTPRIHADGSVTARLKAEVSTPVLVPDLKAYRITTRRADTEVRMRPGQDLLIGGLINREQIENLRKVPLLGDLPLLGGLFRHRYKSEKETEVVILVRAKVAGSSPLPGEAKAGRLSY</sequence>
<proteinExistence type="inferred from homology"/>
<dbReference type="Proteomes" id="UP000606870">
    <property type="component" value="Unassembled WGS sequence"/>
</dbReference>
<evidence type="ECO:0000313" key="5">
    <source>
        <dbReference type="Proteomes" id="UP000606870"/>
    </source>
</evidence>
<evidence type="ECO:0000256" key="2">
    <source>
        <dbReference type="SAM" id="SignalP"/>
    </source>
</evidence>
<protein>
    <submittedName>
        <fullName evidence="4">Secretion protein</fullName>
    </submittedName>
</protein>
<dbReference type="PRINTS" id="PR00811">
    <property type="entry name" value="BCTERIALGSPD"/>
</dbReference>
<evidence type="ECO:0000259" key="3">
    <source>
        <dbReference type="Pfam" id="PF00263"/>
    </source>
</evidence>
<comment type="caution">
    <text evidence="4">The sequence shown here is derived from an EMBL/GenBank/DDBJ whole genome shotgun (WGS) entry which is preliminary data.</text>
</comment>
<reference evidence="4 5" key="1">
    <citation type="submission" date="2020-08" db="EMBL/GenBank/DDBJ databases">
        <authorList>
            <person name="Liu C."/>
            <person name="Sun Q."/>
        </authorList>
    </citation>
    <scope>NUCLEOTIDE SEQUENCE [LARGE SCALE GENOMIC DNA]</scope>
    <source>
        <strain evidence="4 5">NSJ-59</strain>
    </source>
</reference>
<dbReference type="EMBL" id="JACOGK010000019">
    <property type="protein sequence ID" value="MBC3537073.1"/>
    <property type="molecule type" value="Genomic_DNA"/>
</dbReference>
<evidence type="ECO:0000256" key="1">
    <source>
        <dbReference type="RuleBase" id="RU004003"/>
    </source>
</evidence>
<dbReference type="InterPro" id="IPR001775">
    <property type="entry name" value="GspD/PilQ"/>
</dbReference>
<dbReference type="Gene3D" id="3.30.1370.130">
    <property type="match status" value="1"/>
</dbReference>
<dbReference type="Pfam" id="PF00263">
    <property type="entry name" value="Secretin"/>
    <property type="match status" value="1"/>
</dbReference>
<organism evidence="4 5">
    <name type="scientific">Megasphaera hominis</name>
    <dbReference type="NCBI Taxonomy" id="159836"/>
    <lineage>
        <taxon>Bacteria</taxon>
        <taxon>Bacillati</taxon>
        <taxon>Bacillota</taxon>
        <taxon>Negativicutes</taxon>
        <taxon>Veillonellales</taxon>
        <taxon>Veillonellaceae</taxon>
        <taxon>Megasphaera</taxon>
    </lineage>
</organism>
<accession>A0ABR6VIT6</accession>
<feature type="signal peptide" evidence="2">
    <location>
        <begin position="1"/>
        <end position="23"/>
    </location>
</feature>
<dbReference type="PANTHER" id="PTHR30332">
    <property type="entry name" value="PROBABLE GENERAL SECRETION PATHWAY PROTEIN D"/>
    <property type="match status" value="1"/>
</dbReference>
<name>A0ABR6VIT6_9FIRM</name>